<dbReference type="Pfam" id="PF13354">
    <property type="entry name" value="Beta-lactamase2"/>
    <property type="match status" value="1"/>
</dbReference>
<dbReference type="InterPro" id="IPR012338">
    <property type="entry name" value="Beta-lactam/transpept-like"/>
</dbReference>
<dbReference type="AlphaFoldDB" id="A0A1G1Z4E0"/>
<proteinExistence type="predicted"/>
<evidence type="ECO:0000313" key="3">
    <source>
        <dbReference type="Proteomes" id="UP000178808"/>
    </source>
</evidence>
<dbReference type="SUPFAM" id="SSF56601">
    <property type="entry name" value="beta-lactamase/transpeptidase-like"/>
    <property type="match status" value="1"/>
</dbReference>
<comment type="caution">
    <text evidence="2">The sequence shown here is derived from an EMBL/GenBank/DDBJ whole genome shotgun (WGS) entry which is preliminary data.</text>
</comment>
<protein>
    <recommendedName>
        <fullName evidence="1">Beta-lactamase class A catalytic domain-containing protein</fullName>
    </recommendedName>
</protein>
<evidence type="ECO:0000313" key="2">
    <source>
        <dbReference type="EMBL" id="OGY59279.1"/>
    </source>
</evidence>
<reference evidence="2 3" key="1">
    <citation type="journal article" date="2016" name="Nat. Commun.">
        <title>Thousands of microbial genomes shed light on interconnected biogeochemical processes in an aquifer system.</title>
        <authorList>
            <person name="Anantharaman K."/>
            <person name="Brown C.T."/>
            <person name="Hug L.A."/>
            <person name="Sharon I."/>
            <person name="Castelle C.J."/>
            <person name="Probst A.J."/>
            <person name="Thomas B.C."/>
            <person name="Singh A."/>
            <person name="Wilkins M.J."/>
            <person name="Karaoz U."/>
            <person name="Brodie E.L."/>
            <person name="Williams K.H."/>
            <person name="Hubbard S.S."/>
            <person name="Banfield J.F."/>
        </authorList>
    </citation>
    <scope>NUCLEOTIDE SEQUENCE [LARGE SCALE GENOMIC DNA]</scope>
</reference>
<dbReference type="GO" id="GO:0030655">
    <property type="term" value="P:beta-lactam antibiotic catabolic process"/>
    <property type="evidence" value="ECO:0007669"/>
    <property type="project" value="InterPro"/>
</dbReference>
<dbReference type="PANTHER" id="PTHR35333:SF3">
    <property type="entry name" value="BETA-LACTAMASE-TYPE TRANSPEPTIDASE FOLD CONTAINING PROTEIN"/>
    <property type="match status" value="1"/>
</dbReference>
<dbReference type="GO" id="GO:0046677">
    <property type="term" value="P:response to antibiotic"/>
    <property type="evidence" value="ECO:0007669"/>
    <property type="project" value="InterPro"/>
</dbReference>
<dbReference type="Gene3D" id="3.40.710.10">
    <property type="entry name" value="DD-peptidase/beta-lactamase superfamily"/>
    <property type="match status" value="1"/>
</dbReference>
<sequence>MKRFVIIFVLFSSGFLLGFFLNQHKDAPQTSLEHREGGYDLINPLLECTSDRAQELRPFEDVIAQLVRDVQREHGVTEAAVYFRDLDTGKWLGVNERELFTPASLVKVPIMMAYLKEAEADPDLLQKKLVYNPTSFKDSVQNVEPRETLIPGNSYTIQDLIERMITFSDNRAMDLLLEFGTGEKVLERTFIDLDIQVDHLPDPDRETDILSVKEYAGFFRILYNASYLNRAFSNIALSILSNVDFVGGLSAGVPFGVVVAHKFGERETSTGMQLHDCGIIYHPLRPYLLCIMTRGKNFNHLEEAISYISHGVYEEVDRQIKARIY</sequence>
<dbReference type="GO" id="GO:0008800">
    <property type="term" value="F:beta-lactamase activity"/>
    <property type="evidence" value="ECO:0007669"/>
    <property type="project" value="InterPro"/>
</dbReference>
<dbReference type="EMBL" id="MHIZ01000038">
    <property type="protein sequence ID" value="OGY59279.1"/>
    <property type="molecule type" value="Genomic_DNA"/>
</dbReference>
<dbReference type="InterPro" id="IPR045155">
    <property type="entry name" value="Beta-lactam_cat"/>
</dbReference>
<dbReference type="PANTHER" id="PTHR35333">
    <property type="entry name" value="BETA-LACTAMASE"/>
    <property type="match status" value="1"/>
</dbReference>
<gene>
    <name evidence="2" type="ORF">A3I31_01380</name>
</gene>
<feature type="domain" description="Beta-lactamase class A catalytic" evidence="1">
    <location>
        <begin position="81"/>
        <end position="293"/>
    </location>
</feature>
<dbReference type="InterPro" id="IPR000871">
    <property type="entry name" value="Beta-lactam_class-A"/>
</dbReference>
<accession>A0A1G1Z4E0</accession>
<organism evidence="2 3">
    <name type="scientific">Candidatus Colwellbacteria bacterium RIFCSPLOWO2_02_FULL_44_20b</name>
    <dbReference type="NCBI Taxonomy" id="1797691"/>
    <lineage>
        <taxon>Bacteria</taxon>
        <taxon>Candidatus Colwelliibacteriota</taxon>
    </lineage>
</organism>
<evidence type="ECO:0000259" key="1">
    <source>
        <dbReference type="Pfam" id="PF13354"/>
    </source>
</evidence>
<name>A0A1G1Z4E0_9BACT</name>
<dbReference type="Proteomes" id="UP000178808">
    <property type="component" value="Unassembled WGS sequence"/>
</dbReference>